<organism evidence="10 11">
    <name type="scientific">Pseudocercospora eumusae</name>
    <dbReference type="NCBI Taxonomy" id="321146"/>
    <lineage>
        <taxon>Eukaryota</taxon>
        <taxon>Fungi</taxon>
        <taxon>Dikarya</taxon>
        <taxon>Ascomycota</taxon>
        <taxon>Pezizomycotina</taxon>
        <taxon>Dothideomycetes</taxon>
        <taxon>Dothideomycetidae</taxon>
        <taxon>Mycosphaerellales</taxon>
        <taxon>Mycosphaerellaceae</taxon>
        <taxon>Pseudocercospora</taxon>
    </lineage>
</organism>
<dbReference type="InterPro" id="IPR007502">
    <property type="entry name" value="Helicase-assoc_dom"/>
</dbReference>
<dbReference type="InterPro" id="IPR001650">
    <property type="entry name" value="Helicase_C-like"/>
</dbReference>
<keyword evidence="2" id="KW-0547">Nucleotide-binding</keyword>
<dbReference type="Gene3D" id="3.40.50.300">
    <property type="entry name" value="P-loop containing nucleotide triphosphate hydrolases"/>
    <property type="match status" value="2"/>
</dbReference>
<comment type="caution">
    <text evidence="10">The sequence shown here is derived from an EMBL/GenBank/DDBJ whole genome shotgun (WGS) entry which is preliminary data.</text>
</comment>
<keyword evidence="3" id="KW-0378">Hydrolase</keyword>
<evidence type="ECO:0000313" key="10">
    <source>
        <dbReference type="EMBL" id="KXT03146.1"/>
    </source>
</evidence>
<dbReference type="CDD" id="cd17917">
    <property type="entry name" value="DEXHc_RHA-like"/>
    <property type="match status" value="1"/>
</dbReference>
<evidence type="ECO:0000256" key="7">
    <source>
        <dbReference type="SAM" id="MobiDB-lite"/>
    </source>
</evidence>
<proteinExistence type="predicted"/>
<dbReference type="OrthoDB" id="10253254at2759"/>
<dbReference type="InterPro" id="IPR014001">
    <property type="entry name" value="Helicase_ATP-bd"/>
</dbReference>
<evidence type="ECO:0000256" key="6">
    <source>
        <dbReference type="ARBA" id="ARBA00047984"/>
    </source>
</evidence>
<dbReference type="GO" id="GO:1990904">
    <property type="term" value="C:ribonucleoprotein complex"/>
    <property type="evidence" value="ECO:0007669"/>
    <property type="project" value="UniProtKB-ARBA"/>
</dbReference>
<dbReference type="EMBL" id="LFZN01000033">
    <property type="protein sequence ID" value="KXT03146.1"/>
    <property type="molecule type" value="Genomic_DNA"/>
</dbReference>
<protein>
    <recommendedName>
        <fullName evidence="1">RNA helicase</fullName>
        <ecNumber evidence="1">3.6.4.13</ecNumber>
    </recommendedName>
</protein>
<evidence type="ECO:0000256" key="5">
    <source>
        <dbReference type="ARBA" id="ARBA00022840"/>
    </source>
</evidence>
<evidence type="ECO:0000256" key="3">
    <source>
        <dbReference type="ARBA" id="ARBA00022801"/>
    </source>
</evidence>
<name>A0A139HL65_9PEZI</name>
<evidence type="ECO:0000256" key="1">
    <source>
        <dbReference type="ARBA" id="ARBA00012552"/>
    </source>
</evidence>
<evidence type="ECO:0000313" key="11">
    <source>
        <dbReference type="Proteomes" id="UP000070133"/>
    </source>
</evidence>
<evidence type="ECO:0000256" key="4">
    <source>
        <dbReference type="ARBA" id="ARBA00022806"/>
    </source>
</evidence>
<dbReference type="AlphaFoldDB" id="A0A139HL65"/>
<dbReference type="GO" id="GO:0003725">
    <property type="term" value="F:double-stranded RNA binding"/>
    <property type="evidence" value="ECO:0007669"/>
    <property type="project" value="TreeGrafter"/>
</dbReference>
<dbReference type="InterPro" id="IPR002464">
    <property type="entry name" value="DNA/RNA_helicase_DEAH_CS"/>
</dbReference>
<dbReference type="PROSITE" id="PS00690">
    <property type="entry name" value="DEAH_ATP_HELICASE"/>
    <property type="match status" value="1"/>
</dbReference>
<dbReference type="Pfam" id="PF21010">
    <property type="entry name" value="HA2_C"/>
    <property type="match status" value="1"/>
</dbReference>
<dbReference type="Pfam" id="PF07717">
    <property type="entry name" value="OB_NTP_bind"/>
    <property type="match status" value="1"/>
</dbReference>
<feature type="region of interest" description="Disordered" evidence="7">
    <location>
        <begin position="1"/>
        <end position="52"/>
    </location>
</feature>
<dbReference type="PROSITE" id="PS51194">
    <property type="entry name" value="HELICASE_CTER"/>
    <property type="match status" value="1"/>
</dbReference>
<dbReference type="SUPFAM" id="SSF52540">
    <property type="entry name" value="P-loop containing nucleoside triphosphate hydrolases"/>
    <property type="match status" value="1"/>
</dbReference>
<dbReference type="Pfam" id="PF00270">
    <property type="entry name" value="DEAD"/>
    <property type="match status" value="1"/>
</dbReference>
<dbReference type="Pfam" id="PF00271">
    <property type="entry name" value="Helicase_C"/>
    <property type="match status" value="1"/>
</dbReference>
<dbReference type="Gene3D" id="1.20.120.1080">
    <property type="match status" value="1"/>
</dbReference>
<accession>A0A139HL65</accession>
<keyword evidence="11" id="KW-1185">Reference proteome</keyword>
<feature type="compositionally biased region" description="Basic and acidic residues" evidence="7">
    <location>
        <begin position="230"/>
        <end position="241"/>
    </location>
</feature>
<dbReference type="GO" id="GO:0003724">
    <property type="term" value="F:RNA helicase activity"/>
    <property type="evidence" value="ECO:0007669"/>
    <property type="project" value="UniProtKB-EC"/>
</dbReference>
<dbReference type="FunFam" id="3.40.50.300:FF:000145">
    <property type="entry name" value="probable ATP-dependent RNA helicase DHX40"/>
    <property type="match status" value="1"/>
</dbReference>
<keyword evidence="5" id="KW-0067">ATP-binding</keyword>
<feature type="domain" description="Helicase ATP-binding" evidence="8">
    <location>
        <begin position="63"/>
        <end position="236"/>
    </location>
</feature>
<dbReference type="Proteomes" id="UP000070133">
    <property type="component" value="Unassembled WGS sequence"/>
</dbReference>
<feature type="region of interest" description="Disordered" evidence="7">
    <location>
        <begin position="229"/>
        <end position="258"/>
    </location>
</feature>
<dbReference type="STRING" id="321146.A0A139HL65"/>
<dbReference type="InterPro" id="IPR027417">
    <property type="entry name" value="P-loop_NTPase"/>
</dbReference>
<dbReference type="SMART" id="SM00487">
    <property type="entry name" value="DEXDc"/>
    <property type="match status" value="1"/>
</dbReference>
<dbReference type="SMART" id="SM00490">
    <property type="entry name" value="HELICc"/>
    <property type="match status" value="1"/>
</dbReference>
<dbReference type="GO" id="GO:0045943">
    <property type="term" value="P:positive regulation of transcription by RNA polymerase I"/>
    <property type="evidence" value="ECO:0007669"/>
    <property type="project" value="TreeGrafter"/>
</dbReference>
<dbReference type="EC" id="3.6.4.13" evidence="1"/>
<dbReference type="InterPro" id="IPR011709">
    <property type="entry name" value="DEAD-box_helicase_OB_fold"/>
</dbReference>
<dbReference type="PROSITE" id="PS51192">
    <property type="entry name" value="HELICASE_ATP_BIND_1"/>
    <property type="match status" value="1"/>
</dbReference>
<dbReference type="GO" id="GO:0005730">
    <property type="term" value="C:nucleolus"/>
    <property type="evidence" value="ECO:0007669"/>
    <property type="project" value="TreeGrafter"/>
</dbReference>
<gene>
    <name evidence="10" type="ORF">AC578_7708</name>
</gene>
<dbReference type="SMART" id="SM00847">
    <property type="entry name" value="HA2"/>
    <property type="match status" value="1"/>
</dbReference>
<keyword evidence="4" id="KW-0347">Helicase</keyword>
<dbReference type="GO" id="GO:0005524">
    <property type="term" value="F:ATP binding"/>
    <property type="evidence" value="ECO:0007669"/>
    <property type="project" value="UniProtKB-KW"/>
</dbReference>
<dbReference type="Pfam" id="PF04408">
    <property type="entry name" value="WHD_HA2"/>
    <property type="match status" value="1"/>
</dbReference>
<dbReference type="CDD" id="cd18791">
    <property type="entry name" value="SF2_C_RHA"/>
    <property type="match status" value="1"/>
</dbReference>
<evidence type="ECO:0000256" key="2">
    <source>
        <dbReference type="ARBA" id="ARBA00022741"/>
    </source>
</evidence>
<dbReference type="PANTHER" id="PTHR18934">
    <property type="entry name" value="ATP-DEPENDENT RNA HELICASE"/>
    <property type="match status" value="1"/>
</dbReference>
<evidence type="ECO:0000259" key="8">
    <source>
        <dbReference type="PROSITE" id="PS51192"/>
    </source>
</evidence>
<dbReference type="PANTHER" id="PTHR18934:SF118">
    <property type="entry name" value="ATP-DEPENDENT RNA HELICASE DHX33"/>
    <property type="match status" value="1"/>
</dbReference>
<reference evidence="10 11" key="1">
    <citation type="submission" date="2015-07" db="EMBL/GenBank/DDBJ databases">
        <title>Comparative genomics of the Sigatoka disease complex on banana suggests a link between parallel evolutionary changes in Pseudocercospora fijiensis and Pseudocercospora eumusae and increased virulence on the banana host.</title>
        <authorList>
            <person name="Chang T.-C."/>
            <person name="Salvucci A."/>
            <person name="Crous P.W."/>
            <person name="Stergiopoulos I."/>
        </authorList>
    </citation>
    <scope>NUCLEOTIDE SEQUENCE [LARGE SCALE GENOMIC DNA]</scope>
    <source>
        <strain evidence="10 11">CBS 114824</strain>
    </source>
</reference>
<dbReference type="InterPro" id="IPR048333">
    <property type="entry name" value="HA2_WH"/>
</dbReference>
<comment type="catalytic activity">
    <reaction evidence="6">
        <text>ATP + H2O = ADP + phosphate + H(+)</text>
        <dbReference type="Rhea" id="RHEA:13065"/>
        <dbReference type="ChEBI" id="CHEBI:15377"/>
        <dbReference type="ChEBI" id="CHEBI:15378"/>
        <dbReference type="ChEBI" id="CHEBI:30616"/>
        <dbReference type="ChEBI" id="CHEBI:43474"/>
        <dbReference type="ChEBI" id="CHEBI:456216"/>
        <dbReference type="EC" id="3.6.4.13"/>
    </reaction>
</comment>
<sequence>MQPLQPDKMSKTGHRKMKPEALNGTTGQKRKREEVRKPTQVKKQKLQQDREKLPIYPRAKEIRQSLKNHNVLVLTGETGSGKSTQVPQFLLDSPWCTGKIAVTQPRRVAAINLARRVAEEMATPLGRSSPASKVGYSVRFDDNTSPSTRIKFLTEGMLLQEMLRDPALKEYSCVVVDEVHERSVDVDLILGFLRQLLEDEEGKRKGKPLKVVVMSATADVEGLMRFFDGMPDRGSDQKTGDSKGAVDNGSGGPIQNGIDSKVSRCHVEGRQYPVKTHYLDSPAPDYLDTALHRIFQIHCKEPMPGDILVFLDGAEAIKSLQKSVEEFAAHLTTDFPKLLVLPLYAKLPQYAQQLIFERAPPNTRKVILSTNIAETSVTVPGVRFVVDSGRFKMKQFRSKLGLESLLAKPISKSSAEQRKGRAGREAAGQCYRLYTESTYMDLEQDTKPEILHCDLSNAILKMKSRGVDDILDFPFLTAPPLEALQRSLNQLVNLSCLEAQTGAITPLGQKVARLPLPPQLGVVLIESSKPSRSCLTEVIDIISCLSVEDIWLPIHTDSSANEAIINARSQLHRREGDLLTFLAAVQAYTNEDSDRKAWCKKHAISHSAMKAVMDVRKQLLHQTVSSSSSSSSNAYLLPPPSREVLAENIIKSFLQGFKSNIAILCPDKSYKTAFSRQTVAIHPSSVLADRDRGKKMEGIVFCDFVFTQKAYARNVSAIQLGWLDEL</sequence>
<dbReference type="GO" id="GO:0016787">
    <property type="term" value="F:hydrolase activity"/>
    <property type="evidence" value="ECO:0007669"/>
    <property type="project" value="UniProtKB-KW"/>
</dbReference>
<dbReference type="InterPro" id="IPR011545">
    <property type="entry name" value="DEAD/DEAH_box_helicase_dom"/>
</dbReference>
<evidence type="ECO:0000259" key="9">
    <source>
        <dbReference type="PROSITE" id="PS51194"/>
    </source>
</evidence>
<feature type="domain" description="Helicase C-terminal" evidence="9">
    <location>
        <begin position="293"/>
        <end position="466"/>
    </location>
</feature>